<evidence type="ECO:0000256" key="8">
    <source>
        <dbReference type="ARBA" id="ARBA00023136"/>
    </source>
</evidence>
<evidence type="ECO:0000256" key="2">
    <source>
        <dbReference type="ARBA" id="ARBA00005710"/>
    </source>
</evidence>
<evidence type="ECO:0000256" key="5">
    <source>
        <dbReference type="ARBA" id="ARBA00022692"/>
    </source>
</evidence>
<accession>A0ABS0GKE3</accession>
<dbReference type="InterPro" id="IPR011250">
    <property type="entry name" value="OMP/PagP_B-barrel"/>
</dbReference>
<dbReference type="Gene3D" id="3.30.1330.60">
    <property type="entry name" value="OmpA-like domain"/>
    <property type="match status" value="1"/>
</dbReference>
<keyword evidence="12" id="KW-0732">Signal</keyword>
<dbReference type="PANTHER" id="PTHR30329:SF21">
    <property type="entry name" value="LIPOPROTEIN YIAD-RELATED"/>
    <property type="match status" value="1"/>
</dbReference>
<dbReference type="PANTHER" id="PTHR30329">
    <property type="entry name" value="STATOR ELEMENT OF FLAGELLAR MOTOR COMPLEX"/>
    <property type="match status" value="1"/>
</dbReference>
<organism evidence="14 15">
    <name type="scientific">Vibrio nitrifigilis</name>
    <dbReference type="NCBI Taxonomy" id="2789781"/>
    <lineage>
        <taxon>Bacteria</taxon>
        <taxon>Pseudomonadati</taxon>
        <taxon>Pseudomonadota</taxon>
        <taxon>Gammaproteobacteria</taxon>
        <taxon>Vibrionales</taxon>
        <taxon>Vibrionaceae</taxon>
        <taxon>Vibrio</taxon>
    </lineage>
</organism>
<dbReference type="InterPro" id="IPR006690">
    <property type="entry name" value="OMPA-like_CS"/>
</dbReference>
<evidence type="ECO:0000256" key="12">
    <source>
        <dbReference type="SAM" id="SignalP"/>
    </source>
</evidence>
<dbReference type="RefSeq" id="WP_196124764.1">
    <property type="nucleotide sequence ID" value="NZ_JADPMR010000004.1"/>
</dbReference>
<evidence type="ECO:0000256" key="9">
    <source>
        <dbReference type="ARBA" id="ARBA00023237"/>
    </source>
</evidence>
<feature type="compositionally biased region" description="Pro residues" evidence="11">
    <location>
        <begin position="187"/>
        <end position="199"/>
    </location>
</feature>
<comment type="subcellular location">
    <subcellularLocation>
        <location evidence="1">Cell outer membrane</location>
        <topology evidence="1">Multi-pass membrane protein</topology>
    </subcellularLocation>
</comment>
<evidence type="ECO:0000256" key="10">
    <source>
        <dbReference type="PROSITE-ProRule" id="PRU00473"/>
    </source>
</evidence>
<proteinExistence type="inferred from homology"/>
<dbReference type="EMBL" id="JADPMR010000004">
    <property type="protein sequence ID" value="MBF9002893.1"/>
    <property type="molecule type" value="Genomic_DNA"/>
</dbReference>
<dbReference type="SUPFAM" id="SSF56925">
    <property type="entry name" value="OMPA-like"/>
    <property type="match status" value="1"/>
</dbReference>
<dbReference type="Pfam" id="PF00691">
    <property type="entry name" value="OmpA"/>
    <property type="match status" value="1"/>
</dbReference>
<feature type="signal peptide" evidence="12">
    <location>
        <begin position="1"/>
        <end position="25"/>
    </location>
</feature>
<keyword evidence="15" id="KW-1185">Reference proteome</keyword>
<dbReference type="Proteomes" id="UP000597206">
    <property type="component" value="Unassembled WGS sequence"/>
</dbReference>
<dbReference type="InterPro" id="IPR006664">
    <property type="entry name" value="OMP_bac"/>
</dbReference>
<dbReference type="Gene3D" id="2.40.160.20">
    <property type="match status" value="1"/>
</dbReference>
<dbReference type="InterPro" id="IPR000498">
    <property type="entry name" value="OmpA-like_TM_dom"/>
</dbReference>
<protein>
    <submittedName>
        <fullName evidence="14">Outer membrane beta-barrel protein</fullName>
    </submittedName>
</protein>
<dbReference type="PROSITE" id="PS51123">
    <property type="entry name" value="OMPA_2"/>
    <property type="match status" value="1"/>
</dbReference>
<keyword evidence="6" id="KW-0406">Ion transport</keyword>
<dbReference type="InterPro" id="IPR006665">
    <property type="entry name" value="OmpA-like"/>
</dbReference>
<sequence length="345" mass="37478">MKKNITLTLIAGLVGSALMTQSAFADVYVGGRAGYSFLDDACYQPSGCDDDDGAAGLFLGYQANDWFGVELGADWLGNHDVNYMDNGSLSRSNHNLSAISLAPKFTYNINPKVDVFAKVGAAYMQFGDDNDTVPTAAVGAEYHLTKQWDARVSYQRYQDMSDDVFHDMDTNLVSVGLSYKFGQSEPAPAPQPAPQPKPEPIAKAEPAPQPAPKPRWVIKQHGTESDQSLFALESAELTEKGKEAFTPLLETLRQYPNAEATITGYTDSTGSEKYNQQLSEKRAQAVANFLIEGGVQADKLTVKGKGESNPIASNATLAGRKQNRRVEVDIPSFDYKVKQTPATQS</sequence>
<keyword evidence="3" id="KW-0813">Transport</keyword>
<feature type="region of interest" description="Disordered" evidence="11">
    <location>
        <begin position="183"/>
        <end position="215"/>
    </location>
</feature>
<feature type="chain" id="PRO_5045833875" evidence="12">
    <location>
        <begin position="26"/>
        <end position="345"/>
    </location>
</feature>
<dbReference type="PRINTS" id="PR01021">
    <property type="entry name" value="OMPADOMAIN"/>
</dbReference>
<evidence type="ECO:0000259" key="13">
    <source>
        <dbReference type="PROSITE" id="PS51123"/>
    </source>
</evidence>
<evidence type="ECO:0000256" key="7">
    <source>
        <dbReference type="ARBA" id="ARBA00023114"/>
    </source>
</evidence>
<evidence type="ECO:0000256" key="11">
    <source>
        <dbReference type="SAM" id="MobiDB-lite"/>
    </source>
</evidence>
<dbReference type="InterPro" id="IPR050330">
    <property type="entry name" value="Bact_OuterMem_StrucFunc"/>
</dbReference>
<dbReference type="CDD" id="cd07185">
    <property type="entry name" value="OmpA_C-like"/>
    <property type="match status" value="1"/>
</dbReference>
<keyword evidence="7" id="KW-0626">Porin</keyword>
<evidence type="ECO:0000256" key="1">
    <source>
        <dbReference type="ARBA" id="ARBA00004571"/>
    </source>
</evidence>
<keyword evidence="5" id="KW-0812">Transmembrane</keyword>
<keyword evidence="4" id="KW-1134">Transmembrane beta strand</keyword>
<dbReference type="PROSITE" id="PS01068">
    <property type="entry name" value="OMPA_1"/>
    <property type="match status" value="1"/>
</dbReference>
<comment type="caution">
    <text evidence="14">The sequence shown here is derived from an EMBL/GenBank/DDBJ whole genome shotgun (WGS) entry which is preliminary data.</text>
</comment>
<keyword evidence="9" id="KW-0998">Cell outer membrane</keyword>
<evidence type="ECO:0000256" key="4">
    <source>
        <dbReference type="ARBA" id="ARBA00022452"/>
    </source>
</evidence>
<dbReference type="InterPro" id="IPR036737">
    <property type="entry name" value="OmpA-like_sf"/>
</dbReference>
<dbReference type="SUPFAM" id="SSF103088">
    <property type="entry name" value="OmpA-like"/>
    <property type="match status" value="1"/>
</dbReference>
<evidence type="ECO:0000313" key="15">
    <source>
        <dbReference type="Proteomes" id="UP000597206"/>
    </source>
</evidence>
<comment type="similarity">
    <text evidence="2">Belongs to the outer membrane OOP (TC 1.B.6) superfamily. OmpA family.</text>
</comment>
<gene>
    <name evidence="14" type="ORF">I1A42_20660</name>
</gene>
<name>A0ABS0GKE3_9VIBR</name>
<keyword evidence="8 10" id="KW-0472">Membrane</keyword>
<evidence type="ECO:0000313" key="14">
    <source>
        <dbReference type="EMBL" id="MBF9002893.1"/>
    </source>
</evidence>
<dbReference type="Pfam" id="PF01389">
    <property type="entry name" value="OmpA_membrane"/>
    <property type="match status" value="1"/>
</dbReference>
<reference evidence="14 15" key="1">
    <citation type="submission" date="2020-11" db="EMBL/GenBank/DDBJ databases">
        <title>Vibrio nitrifigilis sp. nov., a marine nitrogen-fixing bacterium isolated from the lagoon sediment of an islet inside an atoll.</title>
        <authorList>
            <person name="Wang L.-T."/>
            <person name="Shieh W.Y."/>
        </authorList>
    </citation>
    <scope>NUCLEOTIDE SEQUENCE [LARGE SCALE GENOMIC DNA]</scope>
    <source>
        <strain evidence="14 15">NFV-1</strain>
    </source>
</reference>
<evidence type="ECO:0000256" key="3">
    <source>
        <dbReference type="ARBA" id="ARBA00022448"/>
    </source>
</evidence>
<evidence type="ECO:0000256" key="6">
    <source>
        <dbReference type="ARBA" id="ARBA00023065"/>
    </source>
</evidence>
<feature type="domain" description="OmpA-like" evidence="13">
    <location>
        <begin position="217"/>
        <end position="334"/>
    </location>
</feature>